<evidence type="ECO:0000313" key="2">
    <source>
        <dbReference type="WBParaSite" id="ES5_v2.g27246.t1"/>
    </source>
</evidence>
<name>A0AC34GCA5_9BILA</name>
<sequence length="236" mass="27531">MRDEASRESRLKFMKEARLMRKFTHKHVVKIYGVAVHENPLLIIMEFCPGGSLLAYLRKNKENLSDETRLRFTTEAADGLFYLERQKIVHRYIAAKNCLLTAKNELKISDFGMSFQCDSSSVEEKLEKVPIKWLAIETIEKNVYSHKTDVWSFGILCYEIYADGGEPYPEWTNLQTRAKIVADDYRMDMPKGTPKAVATLVRMCWLKDPEERPDFFAIFYRLKEIGRREISSLAKI</sequence>
<evidence type="ECO:0000313" key="1">
    <source>
        <dbReference type="Proteomes" id="UP000887579"/>
    </source>
</evidence>
<proteinExistence type="predicted"/>
<accession>A0AC34GCA5</accession>
<dbReference type="WBParaSite" id="ES5_v2.g27246.t1">
    <property type="protein sequence ID" value="ES5_v2.g27246.t1"/>
    <property type="gene ID" value="ES5_v2.g27246"/>
</dbReference>
<protein>
    <submittedName>
        <fullName evidence="2">Protein kinase domain-containing protein</fullName>
    </submittedName>
</protein>
<dbReference type="Proteomes" id="UP000887579">
    <property type="component" value="Unplaced"/>
</dbReference>
<reference evidence="2" key="1">
    <citation type="submission" date="2022-11" db="UniProtKB">
        <authorList>
            <consortium name="WormBaseParasite"/>
        </authorList>
    </citation>
    <scope>IDENTIFICATION</scope>
</reference>
<organism evidence="1 2">
    <name type="scientific">Panagrolaimus sp. ES5</name>
    <dbReference type="NCBI Taxonomy" id="591445"/>
    <lineage>
        <taxon>Eukaryota</taxon>
        <taxon>Metazoa</taxon>
        <taxon>Ecdysozoa</taxon>
        <taxon>Nematoda</taxon>
        <taxon>Chromadorea</taxon>
        <taxon>Rhabditida</taxon>
        <taxon>Tylenchina</taxon>
        <taxon>Panagrolaimomorpha</taxon>
        <taxon>Panagrolaimoidea</taxon>
        <taxon>Panagrolaimidae</taxon>
        <taxon>Panagrolaimus</taxon>
    </lineage>
</organism>